<name>A0A9L0K9E4_EQUAS</name>
<accession>A0A9L0K9E4</accession>
<proteinExistence type="inferred from homology"/>
<dbReference type="GO" id="GO:0005743">
    <property type="term" value="C:mitochondrial inner membrane"/>
    <property type="evidence" value="ECO:0007669"/>
    <property type="project" value="UniProtKB-SubCell"/>
</dbReference>
<keyword evidence="7" id="KW-0249">Electron transport</keyword>
<dbReference type="AlphaFoldDB" id="A0A9L0K9E4"/>
<evidence type="ECO:0000256" key="1">
    <source>
        <dbReference type="ARBA" id="ARBA00004443"/>
    </source>
</evidence>
<keyword evidence="5" id="KW-0679">Respiratory chain</keyword>
<keyword evidence="6" id="KW-0999">Mitochondrion inner membrane</keyword>
<dbReference type="SUPFAM" id="SSF81524">
    <property type="entry name" value="14 kDa protein of cytochrome bc1 complex (Ubiquinol-cytochrome c reductase)"/>
    <property type="match status" value="1"/>
</dbReference>
<dbReference type="GO" id="GO:0006122">
    <property type="term" value="P:mitochondrial electron transport, ubiquinol to cytochrome c"/>
    <property type="evidence" value="ECO:0007669"/>
    <property type="project" value="InterPro"/>
</dbReference>
<evidence type="ECO:0000256" key="13">
    <source>
        <dbReference type="ARBA" id="ARBA00046393"/>
    </source>
</evidence>
<evidence type="ECO:0000256" key="8">
    <source>
        <dbReference type="ARBA" id="ARBA00023128"/>
    </source>
</evidence>
<comment type="similarity">
    <text evidence="2">Belongs to the UQCRB/QCR7 family.</text>
</comment>
<dbReference type="GO" id="GO:0045275">
    <property type="term" value="C:respiratory chain complex III"/>
    <property type="evidence" value="ECO:0007669"/>
    <property type="project" value="InterPro"/>
</dbReference>
<dbReference type="PANTHER" id="PTHR12022">
    <property type="entry name" value="UBIQUINOL-CYTOCHROME C REDUCTASE COMPLEX 14 KD PROTEIN"/>
    <property type="match status" value="1"/>
</dbReference>
<dbReference type="InterPro" id="IPR036544">
    <property type="entry name" value="QCR7_sf"/>
</dbReference>
<evidence type="ECO:0000256" key="11">
    <source>
        <dbReference type="ARBA" id="ARBA00031684"/>
    </source>
</evidence>
<sequence>MASRPTVAASSRWLEGIRKWYYNAAGFNKLGLMRDDTIHENDDVKEAIRRLPENLYNDRVFRIKRALDLTMRQQILPKEQWTKYEEDKFYLEPYLKEVIRERKEREEWAKKACFCGSEHGTIASRERSVSNLLHTLFHKPLLCVLGMSDSDLASKNTTVKNKFFVVFKTPKTELKVCIFVFGFFSTK</sequence>
<comment type="subcellular location">
    <subcellularLocation>
        <location evidence="1">Mitochondrion inner membrane</location>
        <topology evidence="1">Peripheral membrane protein</topology>
        <orientation evidence="1">Matrix side</orientation>
    </subcellularLocation>
</comment>
<evidence type="ECO:0000256" key="5">
    <source>
        <dbReference type="ARBA" id="ARBA00022660"/>
    </source>
</evidence>
<dbReference type="InterPro" id="IPR003197">
    <property type="entry name" value="QCR7"/>
</dbReference>
<dbReference type="Gene3D" id="1.10.1090.10">
    <property type="entry name" value="Cytochrome b-c1 complex subunit 7"/>
    <property type="match status" value="1"/>
</dbReference>
<evidence type="ECO:0000256" key="3">
    <source>
        <dbReference type="ARBA" id="ARBA00016323"/>
    </source>
</evidence>
<evidence type="ECO:0000256" key="6">
    <source>
        <dbReference type="ARBA" id="ARBA00022792"/>
    </source>
</evidence>
<evidence type="ECO:0000256" key="4">
    <source>
        <dbReference type="ARBA" id="ARBA00022448"/>
    </source>
</evidence>
<keyword evidence="15" id="KW-1185">Reference proteome</keyword>
<reference evidence="14 15" key="1">
    <citation type="journal article" date="2020" name="Nat. Commun.">
        <title>Donkey genomes provide new insights into domestication and selection for coat color.</title>
        <authorList>
            <person name="Wang"/>
            <person name="C."/>
            <person name="Li"/>
            <person name="H."/>
            <person name="Guo"/>
            <person name="Y."/>
            <person name="Huang"/>
            <person name="J."/>
            <person name="Sun"/>
            <person name="Y."/>
            <person name="Min"/>
            <person name="J."/>
            <person name="Wang"/>
            <person name="J."/>
            <person name="Fang"/>
            <person name="X."/>
            <person name="Zhao"/>
            <person name="Z."/>
            <person name="Wang"/>
            <person name="S."/>
            <person name="Zhang"/>
            <person name="Y."/>
            <person name="Liu"/>
            <person name="Q."/>
            <person name="Jiang"/>
            <person name="Q."/>
            <person name="Wang"/>
            <person name="X."/>
            <person name="Guo"/>
            <person name="Y."/>
            <person name="Yang"/>
            <person name="C."/>
            <person name="Wang"/>
            <person name="Y."/>
            <person name="Tian"/>
            <person name="F."/>
            <person name="Zhuang"/>
            <person name="G."/>
            <person name="Fan"/>
            <person name="Y."/>
            <person name="Gao"/>
            <person name="Q."/>
            <person name="Li"/>
            <person name="Y."/>
            <person name="Ju"/>
            <person name="Z."/>
            <person name="Li"/>
            <person name="J."/>
            <person name="Li"/>
            <person name="R."/>
            <person name="Hou"/>
            <person name="M."/>
            <person name="Yang"/>
            <person name="G."/>
            <person name="Liu"/>
            <person name="G."/>
            <person name="Liu"/>
            <person name="W."/>
            <person name="Guo"/>
            <person name="J."/>
            <person name="Pan"/>
            <person name="S."/>
            <person name="Fan"/>
            <person name="G."/>
            <person name="Zhang"/>
            <person name="W."/>
            <person name="Zhang"/>
            <person name="R."/>
            <person name="Yu"/>
            <person name="J."/>
            <person name="Zhang"/>
            <person name="X."/>
            <person name="Yin"/>
            <person name="Q."/>
            <person name="Ji"/>
            <person name="C."/>
            <person name="Jin"/>
            <person name="Y."/>
            <person name="Yue"/>
            <person name="G."/>
            <person name="Liu"/>
            <person name="M."/>
            <person name="Xu"/>
            <person name="J."/>
            <person name="Liu"/>
            <person name="S."/>
            <person name="Jordana"/>
            <person name="J."/>
            <person name="Noce"/>
            <person name="A."/>
            <person name="Amills"/>
            <person name="M."/>
            <person name="Wu"/>
            <person name="D.D."/>
            <person name="Li"/>
            <person name="S."/>
            <person name="Zhou"/>
            <person name="X. and Zhong"/>
            <person name="J."/>
        </authorList>
    </citation>
    <scope>NUCLEOTIDE SEQUENCE [LARGE SCALE GENOMIC DNA]</scope>
</reference>
<evidence type="ECO:0000256" key="9">
    <source>
        <dbReference type="ARBA" id="ARBA00023136"/>
    </source>
</evidence>
<reference evidence="14" key="3">
    <citation type="submission" date="2025-09" db="UniProtKB">
        <authorList>
            <consortium name="Ensembl"/>
        </authorList>
    </citation>
    <scope>IDENTIFICATION</scope>
</reference>
<dbReference type="GeneTree" id="ENSGT00390000012916"/>
<gene>
    <name evidence="14" type="primary">LOC106835419</name>
</gene>
<dbReference type="PANTHER" id="PTHR12022:SF12">
    <property type="entry name" value="CYTOCHROME B-C1 COMPLEX SUBUNIT 7"/>
    <property type="match status" value="1"/>
</dbReference>
<organism evidence="14 15">
    <name type="scientific">Equus asinus</name>
    <name type="common">Donkey</name>
    <name type="synonym">Equus africanus asinus</name>
    <dbReference type="NCBI Taxonomy" id="9793"/>
    <lineage>
        <taxon>Eukaryota</taxon>
        <taxon>Metazoa</taxon>
        <taxon>Chordata</taxon>
        <taxon>Craniata</taxon>
        <taxon>Vertebrata</taxon>
        <taxon>Euteleostomi</taxon>
        <taxon>Mammalia</taxon>
        <taxon>Eutheria</taxon>
        <taxon>Laurasiatheria</taxon>
        <taxon>Perissodactyla</taxon>
        <taxon>Equidae</taxon>
        <taxon>Equus</taxon>
    </lineage>
</organism>
<dbReference type="Ensembl" id="ENSEAST00005043727.1">
    <property type="protein sequence ID" value="ENSEASP00005061458.1"/>
    <property type="gene ID" value="ENSEASG00005032078.1"/>
</dbReference>
<comment type="subunit">
    <text evidence="13">Component of the ubiquinol-cytochrome c oxidoreductase (cytochrome b-c1 complex, complex III, CIII), a multisubunit enzyme composed of 11 subunits. The complex is composed of 3 respiratory subunits cytochrome b, cytochrome c1 and Rieske protein UQCRFS1, 2 core protein subunits UQCRC1/QCR1 and UQCRC2/QCR2, and 6 low-molecular weight protein subunits UQCRH/QCR6, UQCRB/QCR7, UQCRQ/QCR8, UQCR10/QCR9, UQCR11/QCR10 and subunit 9, the cleavage product of Rieske protein UQCRFS1. The complex exists as an obligatory dimer and forms supercomplexes (SCs) in the inner mitochondrial membrane with NADH-ubiquinone oxidoreductase (complex I, CI) and cytochrome c oxidase (complex IV, CIV), resulting in different assemblies (supercomplex SCI(1)III(2)IV(1) and megacomplex MCI(2)III(2)IV(2)).</text>
</comment>
<evidence type="ECO:0000256" key="2">
    <source>
        <dbReference type="ARBA" id="ARBA00008554"/>
    </source>
</evidence>
<evidence type="ECO:0000256" key="7">
    <source>
        <dbReference type="ARBA" id="ARBA00022982"/>
    </source>
</evidence>
<evidence type="ECO:0000313" key="15">
    <source>
        <dbReference type="Proteomes" id="UP000694387"/>
    </source>
</evidence>
<protein>
    <recommendedName>
        <fullName evidence="3">Cytochrome b-c1 complex subunit 7</fullName>
    </recommendedName>
    <alternativeName>
        <fullName evidence="11">Complex III subunit 7</fullName>
    </alternativeName>
    <alternativeName>
        <fullName evidence="10">Complex III subunit VII</fullName>
    </alternativeName>
    <alternativeName>
        <fullName evidence="12">Ubiquinol-cytochrome c reductase complex 14 kDa protein</fullName>
    </alternativeName>
</protein>
<keyword evidence="9" id="KW-0472">Membrane</keyword>
<dbReference type="Pfam" id="PF02271">
    <property type="entry name" value="UCR_14kD"/>
    <property type="match status" value="1"/>
</dbReference>
<dbReference type="Proteomes" id="UP000694387">
    <property type="component" value="Chromosome 12"/>
</dbReference>
<keyword evidence="4" id="KW-0813">Transport</keyword>
<evidence type="ECO:0000256" key="12">
    <source>
        <dbReference type="ARBA" id="ARBA00032927"/>
    </source>
</evidence>
<evidence type="ECO:0000313" key="14">
    <source>
        <dbReference type="Ensembl" id="ENSEASP00005061458.1"/>
    </source>
</evidence>
<keyword evidence="8" id="KW-0496">Mitochondrion</keyword>
<reference evidence="14" key="2">
    <citation type="submission" date="2025-08" db="UniProtKB">
        <authorList>
            <consortium name="Ensembl"/>
        </authorList>
    </citation>
    <scope>IDENTIFICATION</scope>
</reference>
<evidence type="ECO:0000256" key="10">
    <source>
        <dbReference type="ARBA" id="ARBA00031021"/>
    </source>
</evidence>
<dbReference type="FunFam" id="1.10.1090.10:FF:000001">
    <property type="entry name" value="Cytochrome b-c1 complex subunit 7"/>
    <property type="match status" value="1"/>
</dbReference>